<evidence type="ECO:0000313" key="2">
    <source>
        <dbReference type="Proteomes" id="UP000070093"/>
    </source>
</evidence>
<dbReference type="Proteomes" id="UP000070093">
    <property type="component" value="Unassembled WGS sequence"/>
</dbReference>
<evidence type="ECO:0000313" key="1">
    <source>
        <dbReference type="EMBL" id="KXO14398.1"/>
    </source>
</evidence>
<accession>A0A137SPL0</accession>
<dbReference type="AlphaFoldDB" id="A0A137SPL0"/>
<dbReference type="PATRIC" id="fig|28125.4.peg.2441"/>
<proteinExistence type="predicted"/>
<sequence length="39" mass="4472">MNIAECSLPYAKVVQTRAMKARFQIAECSLPYAKVRRNN</sequence>
<reference evidence="1 2" key="1">
    <citation type="submission" date="2016-02" db="EMBL/GenBank/DDBJ databases">
        <authorList>
            <person name="Wen L."/>
            <person name="He K."/>
            <person name="Yang H."/>
        </authorList>
    </citation>
    <scope>NUCLEOTIDE SEQUENCE [LARGE SCALE GENOMIC DNA]</scope>
    <source>
        <strain evidence="1 2">GED7880</strain>
    </source>
</reference>
<comment type="caution">
    <text evidence="1">The sequence shown here is derived from an EMBL/GenBank/DDBJ whole genome shotgun (WGS) entry which is preliminary data.</text>
</comment>
<gene>
    <name evidence="1" type="ORF">HMPREF3202_02448</name>
</gene>
<name>A0A137SPL0_9BACT</name>
<organism evidence="1 2">
    <name type="scientific">Prevotella bivia</name>
    <dbReference type="NCBI Taxonomy" id="28125"/>
    <lineage>
        <taxon>Bacteria</taxon>
        <taxon>Pseudomonadati</taxon>
        <taxon>Bacteroidota</taxon>
        <taxon>Bacteroidia</taxon>
        <taxon>Bacteroidales</taxon>
        <taxon>Prevotellaceae</taxon>
        <taxon>Prevotella</taxon>
    </lineage>
</organism>
<dbReference type="EMBL" id="LTAG01000140">
    <property type="protein sequence ID" value="KXO14398.1"/>
    <property type="molecule type" value="Genomic_DNA"/>
</dbReference>
<protein>
    <submittedName>
        <fullName evidence="1">Uncharacterized protein</fullName>
    </submittedName>
</protein>